<dbReference type="InterPro" id="IPR032580">
    <property type="entry name" value="SatD"/>
</dbReference>
<reference evidence="1 2" key="1">
    <citation type="submission" date="2024-09" db="EMBL/GenBank/DDBJ databases">
        <authorList>
            <person name="Sun Q."/>
            <person name="Mori K."/>
        </authorList>
    </citation>
    <scope>NUCLEOTIDE SEQUENCE [LARGE SCALE GENOMIC DNA]</scope>
    <source>
        <strain evidence="1 2">NCAIM B.02604</strain>
    </source>
</reference>
<proteinExistence type="predicted"/>
<comment type="caution">
    <text evidence="1">The sequence shown here is derived from an EMBL/GenBank/DDBJ whole genome shotgun (WGS) entry which is preliminary data.</text>
</comment>
<name>A0ABV6PCA3_9MICC</name>
<dbReference type="EMBL" id="JBHLUB010000031">
    <property type="protein sequence ID" value="MFC0582745.1"/>
    <property type="molecule type" value="Genomic_DNA"/>
</dbReference>
<accession>A0ABV6PCA3</accession>
<dbReference type="RefSeq" id="WP_377460136.1">
    <property type="nucleotide sequence ID" value="NZ_JBHLUB010000031.1"/>
</dbReference>
<evidence type="ECO:0000313" key="2">
    <source>
        <dbReference type="Proteomes" id="UP001589862"/>
    </source>
</evidence>
<dbReference type="Pfam" id="PF16264">
    <property type="entry name" value="SatD"/>
    <property type="match status" value="1"/>
</dbReference>
<protein>
    <submittedName>
        <fullName evidence="1">SatD family protein</fullName>
    </submittedName>
</protein>
<sequence>MDQPTPVIADIVQSRKLPDRAATQQAIQEAINAVEKPFAVPAGMKPTVGDEFQAVYASLAQARRILVQLKLSLPEEVELRFGIGVGEISQVSGTALQDGPGWYAARAAIEEAESRAKSAQSWVRSWVGDAADNSRVADLNSSLLLEDFLLSKMKPRERRLTLMALQGQTQIEMARVEKISQSAVSQSLQRSGGAALIAAIQLGEGEQ</sequence>
<gene>
    <name evidence="1" type="ORF">ACFFFR_10215</name>
</gene>
<evidence type="ECO:0000313" key="1">
    <source>
        <dbReference type="EMBL" id="MFC0582745.1"/>
    </source>
</evidence>
<organism evidence="1 2">
    <name type="scientific">Micrococcoides hystricis</name>
    <dbReference type="NCBI Taxonomy" id="1572761"/>
    <lineage>
        <taxon>Bacteria</taxon>
        <taxon>Bacillati</taxon>
        <taxon>Actinomycetota</taxon>
        <taxon>Actinomycetes</taxon>
        <taxon>Micrococcales</taxon>
        <taxon>Micrococcaceae</taxon>
        <taxon>Micrococcoides</taxon>
    </lineage>
</organism>
<keyword evidence="2" id="KW-1185">Reference proteome</keyword>
<dbReference type="Proteomes" id="UP001589862">
    <property type="component" value="Unassembled WGS sequence"/>
</dbReference>